<dbReference type="GO" id="GO:0005576">
    <property type="term" value="C:extracellular region"/>
    <property type="evidence" value="ECO:0007669"/>
    <property type="project" value="InterPro"/>
</dbReference>
<comment type="caution">
    <text evidence="4">The sequence shown here is derived from an EMBL/GenBank/DDBJ whole genome shotgun (WGS) entry which is preliminary data.</text>
</comment>
<evidence type="ECO:0000256" key="2">
    <source>
        <dbReference type="SAM" id="Phobius"/>
    </source>
</evidence>
<sequence>MHVCDWWLRNSEGDARNFFPRERCAYLLWLLITPFLFLQIRAQQLHNFPPHISDISPYNFDERFIRQPVDNDYFVNNNRPTPRIQQFITSRRKEADFIQIASSQVFPTSLISRFQYAPSPSETSKTGYRHYDVDHRSSHPENSGIVAGRYVERSQRMQDSSAVWPRRSNISRRLKQPTNQVAGHTQSTDRFTQRPQPETFSELTDTVLLQVYRARNPCFSANVEWVRDSKNCSVFFVCARKRVAAVMTCPSGEYWSNRVTNCVPSLSRWDDCVDSHQSLGSEVTQPVSSTLRPRRIRRRWRKIVTTTELPIQTTVKLEETPTEEESDSGNQRYYTRKYVGHGRFYETGGRRLNLVTKRKRGGYRVHRIRNSGSRQRDPQQAQHFPRRGDSPDWRDNSVSRREGRISHWQQTFGPGSAVTSDIGIREESPSGSERLQRVENDYTSTSMTPVTVSTPIQFPNAASGSGNHPQFRHGIFRNKRRRFKLKLGKSKIKTEKDTDWDFLHNIKRINELENDAIKRHPKVNKTWVAVVEPTAVVSTTTEAFGEEAHWWLEMSTAGQTTTSTTVSSSTVHDLQANHNNDKNILNGNAIFF</sequence>
<dbReference type="Pfam" id="PF01607">
    <property type="entry name" value="CBM_14"/>
    <property type="match status" value="1"/>
</dbReference>
<dbReference type="InterPro" id="IPR002557">
    <property type="entry name" value="Chitin-bd_dom"/>
</dbReference>
<dbReference type="InterPro" id="IPR036508">
    <property type="entry name" value="Chitin-bd_dom_sf"/>
</dbReference>
<feature type="domain" description="Chitin-binding type-2" evidence="3">
    <location>
        <begin position="215"/>
        <end position="274"/>
    </location>
</feature>
<organism evidence="4 5">
    <name type="scientific">Elysia chlorotica</name>
    <name type="common">Eastern emerald elysia</name>
    <name type="synonym">Sea slug</name>
    <dbReference type="NCBI Taxonomy" id="188477"/>
    <lineage>
        <taxon>Eukaryota</taxon>
        <taxon>Metazoa</taxon>
        <taxon>Spiralia</taxon>
        <taxon>Lophotrochozoa</taxon>
        <taxon>Mollusca</taxon>
        <taxon>Gastropoda</taxon>
        <taxon>Heterobranchia</taxon>
        <taxon>Euthyneura</taxon>
        <taxon>Panpulmonata</taxon>
        <taxon>Sacoglossa</taxon>
        <taxon>Placobranchoidea</taxon>
        <taxon>Plakobranchidae</taxon>
        <taxon>Elysia</taxon>
    </lineage>
</organism>
<dbReference type="PROSITE" id="PS50940">
    <property type="entry name" value="CHIT_BIND_II"/>
    <property type="match status" value="1"/>
</dbReference>
<feature type="region of interest" description="Disordered" evidence="1">
    <location>
        <begin position="358"/>
        <end position="434"/>
    </location>
</feature>
<feature type="compositionally biased region" description="Polar residues" evidence="1">
    <location>
        <begin position="370"/>
        <end position="382"/>
    </location>
</feature>
<keyword evidence="2" id="KW-1133">Transmembrane helix</keyword>
<dbReference type="SUPFAM" id="SSF57625">
    <property type="entry name" value="Invertebrate chitin-binding proteins"/>
    <property type="match status" value="1"/>
</dbReference>
<keyword evidence="2" id="KW-0812">Transmembrane</keyword>
<evidence type="ECO:0000313" key="4">
    <source>
        <dbReference type="EMBL" id="RUS91926.1"/>
    </source>
</evidence>
<proteinExistence type="predicted"/>
<evidence type="ECO:0000256" key="1">
    <source>
        <dbReference type="SAM" id="MobiDB-lite"/>
    </source>
</evidence>
<accession>A0A3S1A6N6</accession>
<protein>
    <recommendedName>
        <fullName evidence="3">Chitin-binding type-2 domain-containing protein</fullName>
    </recommendedName>
</protein>
<dbReference type="AlphaFoldDB" id="A0A3S1A6N6"/>
<feature type="compositionally biased region" description="Basic and acidic residues" evidence="1">
    <location>
        <begin position="423"/>
        <end position="434"/>
    </location>
</feature>
<keyword evidence="2" id="KW-0472">Membrane</keyword>
<name>A0A3S1A6N6_ELYCH</name>
<feature type="compositionally biased region" description="Basic residues" evidence="1">
    <location>
        <begin position="358"/>
        <end position="369"/>
    </location>
</feature>
<dbReference type="EMBL" id="RQTK01000004">
    <property type="protein sequence ID" value="RUS91926.1"/>
    <property type="molecule type" value="Genomic_DNA"/>
</dbReference>
<feature type="region of interest" description="Disordered" evidence="1">
    <location>
        <begin position="176"/>
        <end position="195"/>
    </location>
</feature>
<dbReference type="Proteomes" id="UP000271974">
    <property type="component" value="Unassembled WGS sequence"/>
</dbReference>
<gene>
    <name evidence="4" type="ORF">EGW08_000328</name>
</gene>
<dbReference type="GO" id="GO:0008061">
    <property type="term" value="F:chitin binding"/>
    <property type="evidence" value="ECO:0007669"/>
    <property type="project" value="InterPro"/>
</dbReference>
<feature type="transmembrane region" description="Helical" evidence="2">
    <location>
        <begin position="24"/>
        <end position="42"/>
    </location>
</feature>
<reference evidence="4 5" key="1">
    <citation type="submission" date="2019-01" db="EMBL/GenBank/DDBJ databases">
        <title>A draft genome assembly of the solar-powered sea slug Elysia chlorotica.</title>
        <authorList>
            <person name="Cai H."/>
            <person name="Li Q."/>
            <person name="Fang X."/>
            <person name="Li J."/>
            <person name="Curtis N.E."/>
            <person name="Altenburger A."/>
            <person name="Shibata T."/>
            <person name="Feng M."/>
            <person name="Maeda T."/>
            <person name="Schwartz J.A."/>
            <person name="Shigenobu S."/>
            <person name="Lundholm N."/>
            <person name="Nishiyama T."/>
            <person name="Yang H."/>
            <person name="Hasebe M."/>
            <person name="Li S."/>
            <person name="Pierce S.K."/>
            <person name="Wang J."/>
        </authorList>
    </citation>
    <scope>NUCLEOTIDE SEQUENCE [LARGE SCALE GENOMIC DNA]</scope>
    <source>
        <strain evidence="4">EC2010</strain>
        <tissue evidence="4">Whole organism of an adult</tissue>
    </source>
</reference>
<feature type="compositionally biased region" description="Basic and acidic residues" evidence="1">
    <location>
        <begin position="386"/>
        <end position="405"/>
    </location>
</feature>
<keyword evidence="5" id="KW-1185">Reference proteome</keyword>
<feature type="compositionally biased region" description="Polar residues" evidence="1">
    <location>
        <begin position="407"/>
        <end position="419"/>
    </location>
</feature>
<evidence type="ECO:0000313" key="5">
    <source>
        <dbReference type="Proteomes" id="UP000271974"/>
    </source>
</evidence>
<evidence type="ECO:0000259" key="3">
    <source>
        <dbReference type="PROSITE" id="PS50940"/>
    </source>
</evidence>